<protein>
    <submittedName>
        <fullName evidence="1">Phosphotransferase enzyme family protein-like protein</fullName>
    </submittedName>
</protein>
<dbReference type="RefSeq" id="XP_018382553.1">
    <property type="nucleotide sequence ID" value="XM_018527287.1"/>
</dbReference>
<dbReference type="GO" id="GO:0016740">
    <property type="term" value="F:transferase activity"/>
    <property type="evidence" value="ECO:0007669"/>
    <property type="project" value="UniProtKB-KW"/>
</dbReference>
<dbReference type="InterPro" id="IPR011009">
    <property type="entry name" value="Kinase-like_dom_sf"/>
</dbReference>
<dbReference type="SUPFAM" id="SSF56112">
    <property type="entry name" value="Protein kinase-like (PK-like)"/>
    <property type="match status" value="1"/>
</dbReference>
<dbReference type="EMBL" id="KV441487">
    <property type="protein sequence ID" value="OAG17132.1"/>
    <property type="molecule type" value="Genomic_DNA"/>
</dbReference>
<gene>
    <name evidence="1" type="ORF">CC77DRAFT_1042854</name>
</gene>
<dbReference type="Gene3D" id="3.30.200.20">
    <property type="entry name" value="Phosphorylase Kinase, domain 1"/>
    <property type="match status" value="1"/>
</dbReference>
<evidence type="ECO:0000313" key="1">
    <source>
        <dbReference type="EMBL" id="OAG17132.1"/>
    </source>
</evidence>
<keyword evidence="2" id="KW-1185">Reference proteome</keyword>
<dbReference type="InterPro" id="IPR051678">
    <property type="entry name" value="AGP_Transferase"/>
</dbReference>
<dbReference type="VEuPathDB" id="FungiDB:CC77DRAFT_1042854"/>
<dbReference type="Proteomes" id="UP000077248">
    <property type="component" value="Unassembled WGS sequence"/>
</dbReference>
<dbReference type="KEGG" id="aalt:CC77DRAFT_1042854"/>
<dbReference type="GeneID" id="29112881"/>
<organism evidence="1 2">
    <name type="scientific">Alternaria alternata</name>
    <name type="common">Alternaria rot fungus</name>
    <name type="synonym">Torula alternata</name>
    <dbReference type="NCBI Taxonomy" id="5599"/>
    <lineage>
        <taxon>Eukaryota</taxon>
        <taxon>Fungi</taxon>
        <taxon>Dikarya</taxon>
        <taxon>Ascomycota</taxon>
        <taxon>Pezizomycotina</taxon>
        <taxon>Dothideomycetes</taxon>
        <taxon>Pleosporomycetidae</taxon>
        <taxon>Pleosporales</taxon>
        <taxon>Pleosporineae</taxon>
        <taxon>Pleosporaceae</taxon>
        <taxon>Alternaria</taxon>
        <taxon>Alternaria sect. Alternaria</taxon>
        <taxon>Alternaria alternata complex</taxon>
    </lineage>
</organism>
<name>A0A177DDC1_ALTAL</name>
<keyword evidence="1" id="KW-0808">Transferase</keyword>
<proteinExistence type="predicted"/>
<sequence>MLCDDLALDYADRTYEAWKRKLDAAQEAIIQFVTKRLKSHVAGEFGGYLEGSYNICLIVKVSAKPTYVIRFPKPGRTAVCFIEEKVRNEIQIVSLLREKTTIPLPTIYTWGMTDDSPSQIGPFIIMEYIEGRRLMEALKQPTETKDGKVDLWKDLGNSRVLHAYTQIADYLLQIYQLDFSAAGAISRSHTRDWVVTERPLTNHMNSLATDVSNYPTQLLPTSCCSSPRMYFQQLADQHLNHLHTHRNAVGNLEDARRYFIARHRLKQSIDRFLYTNNNTSPFKIYCYDFRPSNMIVDEDLNIKAVVGFEFWNALPAQFAHGPPWWLTSLRPDEWIDRGFDFEALKSRLEPHVEQFLQVMEKVEKEKATDEPVALLSVPMRDSWISGRFWFNLAMDDSWTIDAVYWAALHKPGDEVLDEAMEDELKAFYHVKMKQLEAFNVECRERGI</sequence>
<dbReference type="PANTHER" id="PTHR21310">
    <property type="entry name" value="AMINOGLYCOSIDE PHOSPHOTRANSFERASE-RELATED-RELATED"/>
    <property type="match status" value="1"/>
</dbReference>
<evidence type="ECO:0000313" key="2">
    <source>
        <dbReference type="Proteomes" id="UP000077248"/>
    </source>
</evidence>
<dbReference type="OMA" id="MRPSNML"/>
<accession>A0A177DDC1</accession>
<dbReference type="AlphaFoldDB" id="A0A177DDC1"/>
<reference evidence="1 2" key="1">
    <citation type="submission" date="2016-05" db="EMBL/GenBank/DDBJ databases">
        <title>Comparative analysis of secretome profiles of manganese(II)-oxidizing ascomycete fungi.</title>
        <authorList>
            <consortium name="DOE Joint Genome Institute"/>
            <person name="Zeiner C.A."/>
            <person name="Purvine S.O."/>
            <person name="Zink E.M."/>
            <person name="Wu S."/>
            <person name="Pasa-Tolic L."/>
            <person name="Chaput D.L."/>
            <person name="Haridas S."/>
            <person name="Grigoriev I.V."/>
            <person name="Santelli C.M."/>
            <person name="Hansel C.M."/>
        </authorList>
    </citation>
    <scope>NUCLEOTIDE SEQUENCE [LARGE SCALE GENOMIC DNA]</scope>
    <source>
        <strain evidence="1 2">SRC1lrK2f</strain>
    </source>
</reference>
<dbReference type="PANTHER" id="PTHR21310:SF37">
    <property type="entry name" value="AMINOGLYCOSIDE PHOSPHOTRANSFERASE DOMAIN-CONTAINING PROTEIN"/>
    <property type="match status" value="1"/>
</dbReference>